<proteinExistence type="predicted"/>
<dbReference type="RefSeq" id="WP_155357283.1">
    <property type="nucleotide sequence ID" value="NZ_BAAAHL010000038.1"/>
</dbReference>
<dbReference type="Proteomes" id="UP000331127">
    <property type="component" value="Unassembled WGS sequence"/>
</dbReference>
<name>A0A5M3WVC3_9ACTN</name>
<dbReference type="EMBL" id="BLAE01000033">
    <property type="protein sequence ID" value="GES11939.1"/>
    <property type="molecule type" value="Genomic_DNA"/>
</dbReference>
<comment type="caution">
    <text evidence="1">The sequence shown here is derived from an EMBL/GenBank/DDBJ whole genome shotgun (WGS) entry which is preliminary data.</text>
</comment>
<dbReference type="OrthoDB" id="262740at2"/>
<evidence type="ECO:0000313" key="1">
    <source>
        <dbReference type="EMBL" id="GES11939.1"/>
    </source>
</evidence>
<accession>A0A5M3WVC3</accession>
<reference evidence="1 2" key="1">
    <citation type="submission" date="2019-10" db="EMBL/GenBank/DDBJ databases">
        <title>Whole genome shotgun sequence of Acrocarpospora macrocephala NBRC 16266.</title>
        <authorList>
            <person name="Ichikawa N."/>
            <person name="Kimura A."/>
            <person name="Kitahashi Y."/>
            <person name="Komaki H."/>
            <person name="Oguchi A."/>
        </authorList>
    </citation>
    <scope>NUCLEOTIDE SEQUENCE [LARGE SCALE GENOMIC DNA]</scope>
    <source>
        <strain evidence="1 2">NBRC 16266</strain>
    </source>
</reference>
<organism evidence="1 2">
    <name type="scientific">Acrocarpospora macrocephala</name>
    <dbReference type="NCBI Taxonomy" id="150177"/>
    <lineage>
        <taxon>Bacteria</taxon>
        <taxon>Bacillati</taxon>
        <taxon>Actinomycetota</taxon>
        <taxon>Actinomycetes</taxon>
        <taxon>Streptosporangiales</taxon>
        <taxon>Streptosporangiaceae</taxon>
        <taxon>Acrocarpospora</taxon>
    </lineage>
</organism>
<evidence type="ECO:0000313" key="2">
    <source>
        <dbReference type="Proteomes" id="UP000331127"/>
    </source>
</evidence>
<keyword evidence="2" id="KW-1185">Reference proteome</keyword>
<gene>
    <name evidence="1" type="ORF">Amac_055360</name>
</gene>
<protein>
    <submittedName>
        <fullName evidence="1">Uncharacterized protein</fullName>
    </submittedName>
</protein>
<dbReference type="AlphaFoldDB" id="A0A5M3WVC3"/>
<sequence length="377" mass="39942">MSSHLTLSIMVGPVLPVPLPRAAIDELTAVEVTRTAERGKPGGFRLTFNLSKRSPLHTIFLLAGGALPPVMRTLIVATIGGTPHVLMDGVITKQDVTPGTDAAHDVLDITGVDLTAVMGLVDQSGVPYPAMPIEARVAVVLAKYAVFGVVPQVVPTILFEAPIPTAQIPRQKGTDLEYLNALAELTGYVFCLDPGPAPGMNTAYFGPETKLGPPQPALSVNLDAHSNVETLTFSLDTEQKKMPVTIIQDLLTKVPIPIPIPDISPLNPLLGAVPLPAKKVEFVTDGAKRSPIQAALHAMAQAAASADAVKGSGTLDVLRYGRPLRARALVGVRGAGPAFDGLHFVQQVTHKIKRGEYKQEFKLTRNGLLPTLPRVPV</sequence>